<dbReference type="GO" id="GO:1990281">
    <property type="term" value="C:efflux pump complex"/>
    <property type="evidence" value="ECO:0007669"/>
    <property type="project" value="TreeGrafter"/>
</dbReference>
<comment type="caution">
    <text evidence="5">The sequence shown here is derived from an EMBL/GenBank/DDBJ whole genome shotgun (WGS) entry which is preliminary data.</text>
</comment>
<dbReference type="GO" id="GO:0015562">
    <property type="term" value="F:efflux transmembrane transporter activity"/>
    <property type="evidence" value="ECO:0007669"/>
    <property type="project" value="TreeGrafter"/>
</dbReference>
<dbReference type="EMBL" id="LYRP01000022">
    <property type="protein sequence ID" value="OAT76385.1"/>
    <property type="molecule type" value="Genomic_DNA"/>
</dbReference>
<protein>
    <submittedName>
        <fullName evidence="5">Efflux transporter periplasmic adaptor subunit</fullName>
    </submittedName>
</protein>
<keyword evidence="2" id="KW-0812">Transmembrane</keyword>
<feature type="domain" description="Multidrug resistance protein MdtA-like barrel-sandwich hybrid" evidence="3">
    <location>
        <begin position="92"/>
        <end position="221"/>
    </location>
</feature>
<evidence type="ECO:0000256" key="1">
    <source>
        <dbReference type="ARBA" id="ARBA00009477"/>
    </source>
</evidence>
<dbReference type="Gene3D" id="2.40.30.170">
    <property type="match status" value="1"/>
</dbReference>
<dbReference type="InterPro" id="IPR006143">
    <property type="entry name" value="RND_pump_MFP"/>
</dbReference>
<dbReference type="SUPFAM" id="SSF111369">
    <property type="entry name" value="HlyD-like secretion proteins"/>
    <property type="match status" value="1"/>
</dbReference>
<feature type="domain" description="CusB-like beta-barrel" evidence="4">
    <location>
        <begin position="247"/>
        <end position="302"/>
    </location>
</feature>
<gene>
    <name evidence="5" type="ORF">A9B99_08695</name>
</gene>
<comment type="similarity">
    <text evidence="1">Belongs to the membrane fusion protein (MFP) (TC 8.A.1) family.</text>
</comment>
<accession>A0A1B7L2G2</accession>
<name>A0A1B7L2G2_9ENTR</name>
<dbReference type="RefSeq" id="WP_064598320.1">
    <property type="nucleotide sequence ID" value="NZ_LYRP01000022.1"/>
</dbReference>
<dbReference type="InterPro" id="IPR058792">
    <property type="entry name" value="Beta-barrel_RND_2"/>
</dbReference>
<organism evidence="5 6">
    <name type="scientific">Mangrovibacter phragmitis</name>
    <dbReference type="NCBI Taxonomy" id="1691903"/>
    <lineage>
        <taxon>Bacteria</taxon>
        <taxon>Pseudomonadati</taxon>
        <taxon>Pseudomonadota</taxon>
        <taxon>Gammaproteobacteria</taxon>
        <taxon>Enterobacterales</taxon>
        <taxon>Enterobacteriaceae</taxon>
        <taxon>Mangrovibacter</taxon>
    </lineage>
</organism>
<dbReference type="OrthoDB" id="1185083at2"/>
<dbReference type="Gene3D" id="2.40.420.20">
    <property type="match status" value="1"/>
</dbReference>
<dbReference type="Pfam" id="PF25954">
    <property type="entry name" value="Beta-barrel_RND_2"/>
    <property type="match status" value="1"/>
</dbReference>
<keyword evidence="2" id="KW-0472">Membrane</keyword>
<evidence type="ECO:0000259" key="4">
    <source>
        <dbReference type="Pfam" id="PF25954"/>
    </source>
</evidence>
<dbReference type="PANTHER" id="PTHR30469">
    <property type="entry name" value="MULTIDRUG RESISTANCE PROTEIN MDTA"/>
    <property type="match status" value="1"/>
</dbReference>
<reference evidence="6" key="1">
    <citation type="submission" date="2016-05" db="EMBL/GenBank/DDBJ databases">
        <authorList>
            <person name="Behera P."/>
            <person name="Vaishampayan P."/>
            <person name="Singh N."/>
            <person name="Raina V."/>
            <person name="Suar M."/>
            <person name="Pattnaik A."/>
            <person name="Rastogi G."/>
        </authorList>
    </citation>
    <scope>NUCLEOTIDE SEQUENCE [LARGE SCALE GENOMIC DNA]</scope>
    <source>
        <strain evidence="6">MP23</strain>
    </source>
</reference>
<dbReference type="Gene3D" id="2.40.50.100">
    <property type="match status" value="1"/>
</dbReference>
<evidence type="ECO:0000259" key="3">
    <source>
        <dbReference type="Pfam" id="PF25917"/>
    </source>
</evidence>
<evidence type="ECO:0000256" key="2">
    <source>
        <dbReference type="SAM" id="Phobius"/>
    </source>
</evidence>
<keyword evidence="2" id="KW-1133">Transmembrane helix</keyword>
<evidence type="ECO:0000313" key="5">
    <source>
        <dbReference type="EMBL" id="OAT76385.1"/>
    </source>
</evidence>
<evidence type="ECO:0000313" key="6">
    <source>
        <dbReference type="Proteomes" id="UP000078225"/>
    </source>
</evidence>
<dbReference type="Gene3D" id="1.10.287.470">
    <property type="entry name" value="Helix hairpin bin"/>
    <property type="match status" value="1"/>
</dbReference>
<dbReference type="NCBIfam" id="TIGR01730">
    <property type="entry name" value="RND_mfp"/>
    <property type="match status" value="1"/>
</dbReference>
<dbReference type="Pfam" id="PF25917">
    <property type="entry name" value="BSH_RND"/>
    <property type="match status" value="1"/>
</dbReference>
<dbReference type="InterPro" id="IPR058625">
    <property type="entry name" value="MdtA-like_BSH"/>
</dbReference>
<sequence length="383" mass="41086">MTDNIPDLPGYVRQAFYHLFAANRLSLLGYSLLVLLPLVLLLTACGEKTEKQVLVPRPVRTITAPAASWHGEFMQTGEIHPHDELPLGFRQDGRLLARLVDVGDRVKAGQLLATQESSVQQNQLNSARSSLESSLAAEHLAALNLQRMKQLMPSGAIARVQFDTAQSEWLSAVSRRKSSEAELKTAQEYLDWAQLKAPAAGIITQINAQPGQVLSAGQTVLTLTAGDTLDAIINVASPQLFEQHHGDFNVSLVSDPSVHAHGILRDISPQADPQTRTWRVRIQLINPPQGMALGASVQIRLPDSGPALISLPASSLARINGEPAVFVVDQATHQLVLRPIKLGGYTANTILVSSGITPGDAVVTAGVSKLRQGEKVAPGEGIQ</sequence>
<feature type="transmembrane region" description="Helical" evidence="2">
    <location>
        <begin position="27"/>
        <end position="45"/>
    </location>
</feature>
<proteinExistence type="inferred from homology"/>
<dbReference type="Proteomes" id="UP000078225">
    <property type="component" value="Unassembled WGS sequence"/>
</dbReference>
<keyword evidence="6" id="KW-1185">Reference proteome</keyword>
<dbReference type="PANTHER" id="PTHR30469:SF15">
    <property type="entry name" value="HLYD FAMILY OF SECRETION PROTEINS"/>
    <property type="match status" value="1"/>
</dbReference>
<dbReference type="AlphaFoldDB" id="A0A1B7L2G2"/>
<dbReference type="STRING" id="1691903.A9B99_08695"/>